<evidence type="ECO:0000256" key="1">
    <source>
        <dbReference type="SAM" id="MobiDB-lite"/>
    </source>
</evidence>
<evidence type="ECO:0000313" key="2">
    <source>
        <dbReference type="EMBL" id="CAE6532304.1"/>
    </source>
</evidence>
<name>A0A8H3DPT9_9AGAM</name>
<accession>A0A8H3DPT9</accession>
<sequence length="389" mass="43586">MPPRSKKRVKQSPTPISNSESEDAPAMDYASLSSTNVTSRGFLALPGELVSQILSYFPEIKTVHTLMNPIFIGNWKNPDNYFERFDVLRALSQLCRLSRQIYLPLLWERFQACLTTNTKGQWYRSIGKSMERKSQGMLKSKHLWPFVKVVTVTLTRFQTSKVLPPFMELLGVLPNVHTLEIPHTHPAMTTALKVTFGGKIFPTIQKVILPTCAHEILRCCPEVREVICNEGDGGRLVGALVYNECKKLEVLRGIYAAGPILMKRLSAASPPLRCVSIPRGAGTDVIPAYASFSSLRVIDIDCSEDTVADDYIKLAKDTLRACAKYKPPKKGKGSRQKSADDGLSDSCLADLYSEPRMVRVMRFGKSFSRYHFSESSSLKIEKFPLEDLD</sequence>
<dbReference type="AlphaFoldDB" id="A0A8H3DPT9"/>
<protein>
    <submittedName>
        <fullName evidence="2">Uncharacterized protein</fullName>
    </submittedName>
</protein>
<proteinExistence type="predicted"/>
<dbReference type="Proteomes" id="UP000663850">
    <property type="component" value="Unassembled WGS sequence"/>
</dbReference>
<comment type="caution">
    <text evidence="2">The sequence shown here is derived from an EMBL/GenBank/DDBJ whole genome shotgun (WGS) entry which is preliminary data.</text>
</comment>
<dbReference type="EMBL" id="CAJMWZ010007036">
    <property type="protein sequence ID" value="CAE6532304.1"/>
    <property type="molecule type" value="Genomic_DNA"/>
</dbReference>
<organism evidence="2 3">
    <name type="scientific">Rhizoctonia solani</name>
    <dbReference type="NCBI Taxonomy" id="456999"/>
    <lineage>
        <taxon>Eukaryota</taxon>
        <taxon>Fungi</taxon>
        <taxon>Dikarya</taxon>
        <taxon>Basidiomycota</taxon>
        <taxon>Agaricomycotina</taxon>
        <taxon>Agaricomycetes</taxon>
        <taxon>Cantharellales</taxon>
        <taxon>Ceratobasidiaceae</taxon>
        <taxon>Rhizoctonia</taxon>
    </lineage>
</organism>
<reference evidence="2" key="1">
    <citation type="submission" date="2021-01" db="EMBL/GenBank/DDBJ databases">
        <authorList>
            <person name="Kaushik A."/>
        </authorList>
    </citation>
    <scope>NUCLEOTIDE SEQUENCE</scope>
    <source>
        <strain evidence="2">Type strain: AG8-Rh-89/</strain>
    </source>
</reference>
<feature type="compositionally biased region" description="Basic residues" evidence="1">
    <location>
        <begin position="1"/>
        <end position="10"/>
    </location>
</feature>
<evidence type="ECO:0000313" key="3">
    <source>
        <dbReference type="Proteomes" id="UP000663850"/>
    </source>
</evidence>
<gene>
    <name evidence="2" type="ORF">RDB_LOCUS133839</name>
</gene>
<feature type="region of interest" description="Disordered" evidence="1">
    <location>
        <begin position="1"/>
        <end position="25"/>
    </location>
</feature>